<dbReference type="InterPro" id="IPR052042">
    <property type="entry name" value="Tail_sheath_structural"/>
</dbReference>
<dbReference type="EMBL" id="RYYV01000002">
    <property type="protein sequence ID" value="RUL78938.1"/>
    <property type="molecule type" value="Genomic_DNA"/>
</dbReference>
<name>A0A3S0PKU2_9GAMM</name>
<dbReference type="PANTHER" id="PTHR35861">
    <property type="match status" value="1"/>
</dbReference>
<dbReference type="PANTHER" id="PTHR35861:SF1">
    <property type="entry name" value="PHAGE TAIL SHEATH PROTEIN"/>
    <property type="match status" value="1"/>
</dbReference>
<comment type="similarity">
    <text evidence="1">Belongs to the myoviridae tail sheath protein family.</text>
</comment>
<organism evidence="5 6">
    <name type="scientific">Dyella choica</name>
    <dbReference type="NCBI Taxonomy" id="1927959"/>
    <lineage>
        <taxon>Bacteria</taxon>
        <taxon>Pseudomonadati</taxon>
        <taxon>Pseudomonadota</taxon>
        <taxon>Gammaproteobacteria</taxon>
        <taxon>Lysobacterales</taxon>
        <taxon>Rhodanobacteraceae</taxon>
        <taxon>Dyella</taxon>
    </lineage>
</organism>
<evidence type="ECO:0000313" key="5">
    <source>
        <dbReference type="EMBL" id="RUL78938.1"/>
    </source>
</evidence>
<accession>A0A3S0PKU2</accession>
<dbReference type="Proteomes" id="UP000274358">
    <property type="component" value="Unassembled WGS sequence"/>
</dbReference>
<dbReference type="RefSeq" id="WP_126683395.1">
    <property type="nucleotide sequence ID" value="NZ_RYYV01000002.1"/>
</dbReference>
<dbReference type="InterPro" id="IPR020287">
    <property type="entry name" value="Tail_sheath_C"/>
</dbReference>
<evidence type="ECO:0000259" key="3">
    <source>
        <dbReference type="Pfam" id="PF04984"/>
    </source>
</evidence>
<evidence type="ECO:0000256" key="2">
    <source>
        <dbReference type="SAM" id="MobiDB-lite"/>
    </source>
</evidence>
<gene>
    <name evidence="5" type="ORF">EKH80_03820</name>
</gene>
<protein>
    <submittedName>
        <fullName evidence="5">Phage tail sheath family protein</fullName>
    </submittedName>
</protein>
<reference evidence="5 6" key="1">
    <citation type="submission" date="2018-12" db="EMBL/GenBank/DDBJ databases">
        <title>Dyella dinghuensis sp. nov. DHOA06 and Dyella choica sp. nov. 4M-K27, isolated from forest soil.</title>
        <authorList>
            <person name="Qiu L.-H."/>
            <person name="Gao Z.-H."/>
        </authorList>
    </citation>
    <scope>NUCLEOTIDE SEQUENCE [LARGE SCALE GENOMIC DNA]</scope>
    <source>
        <strain evidence="5 6">4M-K27</strain>
    </source>
</reference>
<dbReference type="OrthoDB" id="9767864at2"/>
<feature type="domain" description="Tail sheath protein subtilisin-like" evidence="3">
    <location>
        <begin position="329"/>
        <end position="400"/>
    </location>
</feature>
<dbReference type="AlphaFoldDB" id="A0A3S0PKU2"/>
<evidence type="ECO:0000313" key="6">
    <source>
        <dbReference type="Proteomes" id="UP000274358"/>
    </source>
</evidence>
<keyword evidence="6" id="KW-1185">Reference proteome</keyword>
<feature type="region of interest" description="Disordered" evidence="2">
    <location>
        <begin position="193"/>
        <end position="216"/>
    </location>
</feature>
<dbReference type="Pfam" id="PF17482">
    <property type="entry name" value="Phage_sheath_1C"/>
    <property type="match status" value="1"/>
</dbReference>
<feature type="domain" description="Tail sheath protein C-terminal" evidence="4">
    <location>
        <begin position="408"/>
        <end position="509"/>
    </location>
</feature>
<dbReference type="InterPro" id="IPR035089">
    <property type="entry name" value="Phage_sheath_subtilisin"/>
</dbReference>
<evidence type="ECO:0000259" key="4">
    <source>
        <dbReference type="Pfam" id="PF17482"/>
    </source>
</evidence>
<dbReference type="Gene3D" id="3.40.50.11780">
    <property type="match status" value="2"/>
</dbReference>
<comment type="caution">
    <text evidence="5">The sequence shown here is derived from an EMBL/GenBank/DDBJ whole genome shotgun (WGS) entry which is preliminary data.</text>
</comment>
<evidence type="ECO:0000256" key="1">
    <source>
        <dbReference type="ARBA" id="ARBA00008005"/>
    </source>
</evidence>
<dbReference type="Pfam" id="PF04984">
    <property type="entry name" value="Phage_sheath_1"/>
    <property type="match status" value="1"/>
</dbReference>
<proteinExistence type="inferred from homology"/>
<sequence length="519" mass="54898">MPATLSYPGVYLEEIPSGVRTITGVATSITAFIGRAAKGSLGSDPDGPVIINSYGDYERYFGALDPAYPMGYAVRDFYLNGGGQAVIVRLYKGAAATAKAQIAVANLPLEAASAGTWANQLQVVIDTNVSADVAALYGLAATDLFNITVRDLVSGTQESFLNLSVKESPRRVDRVLKASSSLIRVAAGVTWSPAPPTPTAGTTSVSTQAKDSDPLDDATYEGDAVAKTGMYSLKKVDLFNLLCIPADLRGGDTSAPVYQAAMAFCVDRRAMLIVDPPSGWTSAGSITAGNDAALTALGLNGVAARNAALFFPRVIESDPARQGQLDTFVPCGVVAGIMARTDAQRGVWKAPAGLDAALNGVQGLATVLTNEENGTLNPLGVNCLRSFPAVGPVVWGARTLRGADLLADDYKYVPVRRLALYIEESLFRGTQWVVFEPNDEPLWAQIRLNIGAFMQNLFRQGAFQGKSPTDAYFVKCDGETTTQNDINLGIVNIVVGFAPLKPAEFVVIKLQQMAGQIQT</sequence>